<dbReference type="PROSITE" id="PS50144">
    <property type="entry name" value="MATH"/>
    <property type="match status" value="1"/>
</dbReference>
<comment type="pathway">
    <text evidence="2">Protein modification; protein ubiquitination.</text>
</comment>
<dbReference type="GO" id="GO:0005829">
    <property type="term" value="C:cytosol"/>
    <property type="evidence" value="ECO:0007669"/>
    <property type="project" value="EnsemblPlants"/>
</dbReference>
<dbReference type="EnsemblPlants" id="AUR62040696-RA">
    <property type="protein sequence ID" value="AUR62040696-RA:cds"/>
    <property type="gene ID" value="AUR62040696"/>
</dbReference>
<dbReference type="AlphaFoldDB" id="A0A803N523"/>
<dbReference type="OMA" id="IKFNYMW"/>
<dbReference type="CDD" id="cd18280">
    <property type="entry name" value="BTB_POZ_BPM_plant"/>
    <property type="match status" value="1"/>
</dbReference>
<dbReference type="FunFam" id="3.30.710.10:FF:000136">
    <property type="entry name" value="BTB-POZ and math domain 1"/>
    <property type="match status" value="1"/>
</dbReference>
<accession>A0A803N523</accession>
<dbReference type="InterPro" id="IPR000210">
    <property type="entry name" value="BTB/POZ_dom"/>
</dbReference>
<sequence>MVNFDAGEVTTPSSDLKRTESSDLSSSKSVIETVNGSHRFEIKGYSLAKGMGAGKYVSSDIFTVGGYDWAIYFYPDGKNPEDSSTYVSVFIALASEGTDVRALFELTLVDQTGNKKHKIHSHFHRALEGGPYTLKYKGSMWGYKRFFRRAALEQSEFLKEDCLLLECTVGVVRSRMERPKQYSINMPPSDMGSSFKDLLDNEIGCDIVFKVGDEKFNAHKLVLAARSPVFRAQFFGLVGNPKMDTVEVEDVEPSIFKAMLMYVYSDCLPDVFDIMGSNSSCSFAIMVQHLLAAADRFGLDRLKMLCEYKLSDEITVETVTTTLSLAEQHRCVQLKRACLKFAAANLNAVMHSEGFRYLEESCPSLLSELLQTVASVDDTGLPLSKKRSISSVFALDLAATDRGIPAESVNGRRFRRRL</sequence>
<feature type="domain" description="BTB" evidence="5">
    <location>
        <begin position="205"/>
        <end position="266"/>
    </location>
</feature>
<dbReference type="GO" id="GO:0016567">
    <property type="term" value="P:protein ubiquitination"/>
    <property type="evidence" value="ECO:0007669"/>
    <property type="project" value="InterPro"/>
</dbReference>
<evidence type="ECO:0000259" key="5">
    <source>
        <dbReference type="PROSITE" id="PS50097"/>
    </source>
</evidence>
<dbReference type="InterPro" id="IPR011333">
    <property type="entry name" value="SKP1/BTB/POZ_sf"/>
</dbReference>
<evidence type="ECO:0000259" key="6">
    <source>
        <dbReference type="PROSITE" id="PS50144"/>
    </source>
</evidence>
<comment type="function">
    <text evidence="1">May act as a substrate-specific adapter of an E3 ubiquitin-protein ligase complex (CUL3-RBX1-BTB) which mediates the ubiquitination and subsequent proteasomal degradation of target proteins.</text>
</comment>
<dbReference type="PANTHER" id="PTHR26379:SF293">
    <property type="entry name" value="BTB_POZ AND MATH DOMAIN-CONTAINING PROTEIN 3"/>
    <property type="match status" value="1"/>
</dbReference>
<evidence type="ECO:0000256" key="3">
    <source>
        <dbReference type="ARBA" id="ARBA00010846"/>
    </source>
</evidence>
<dbReference type="InterPro" id="IPR045005">
    <property type="entry name" value="BPM1-6"/>
</dbReference>
<reference evidence="7" key="2">
    <citation type="submission" date="2021-03" db="UniProtKB">
        <authorList>
            <consortium name="EnsemblPlants"/>
        </authorList>
    </citation>
    <scope>IDENTIFICATION</scope>
</reference>
<dbReference type="RefSeq" id="XP_021757264.1">
    <property type="nucleotide sequence ID" value="XM_021901572.1"/>
</dbReference>
<dbReference type="InterPro" id="IPR002083">
    <property type="entry name" value="MATH/TRAF_dom"/>
</dbReference>
<evidence type="ECO:0000256" key="2">
    <source>
        <dbReference type="ARBA" id="ARBA00004906"/>
    </source>
</evidence>
<comment type="similarity">
    <text evidence="3">Belongs to the Tdpoz family.</text>
</comment>
<reference evidence="7" key="1">
    <citation type="journal article" date="2017" name="Nature">
        <title>The genome of Chenopodium quinoa.</title>
        <authorList>
            <person name="Jarvis D.E."/>
            <person name="Ho Y.S."/>
            <person name="Lightfoot D.J."/>
            <person name="Schmoeckel S.M."/>
            <person name="Li B."/>
            <person name="Borm T.J.A."/>
            <person name="Ohyanagi H."/>
            <person name="Mineta K."/>
            <person name="Michell C.T."/>
            <person name="Saber N."/>
            <person name="Kharbatia N.M."/>
            <person name="Rupper R.R."/>
            <person name="Sharp A.R."/>
            <person name="Dally N."/>
            <person name="Boughton B.A."/>
            <person name="Woo Y.H."/>
            <person name="Gao G."/>
            <person name="Schijlen E.G.W.M."/>
            <person name="Guo X."/>
            <person name="Momin A.A."/>
            <person name="Negrao S."/>
            <person name="Al-Babili S."/>
            <person name="Gehring C."/>
            <person name="Roessner U."/>
            <person name="Jung C."/>
            <person name="Murphy K."/>
            <person name="Arold S.T."/>
            <person name="Gojobori T."/>
            <person name="van der Linden C.G."/>
            <person name="van Loo E.N."/>
            <person name="Jellen E.N."/>
            <person name="Maughan P.J."/>
            <person name="Tester M."/>
        </authorList>
    </citation>
    <scope>NUCLEOTIDE SEQUENCE [LARGE SCALE GENOMIC DNA]</scope>
    <source>
        <strain evidence="7">cv. PI 614886</strain>
    </source>
</reference>
<dbReference type="Proteomes" id="UP000596660">
    <property type="component" value="Unplaced"/>
</dbReference>
<dbReference type="SMART" id="SM00225">
    <property type="entry name" value="BTB"/>
    <property type="match status" value="1"/>
</dbReference>
<dbReference type="Gene3D" id="2.60.210.10">
    <property type="entry name" value="Apoptosis, Tumor Necrosis Factor Receptor Associated Protein 2, Chain A"/>
    <property type="match status" value="1"/>
</dbReference>
<dbReference type="PROSITE" id="PS50097">
    <property type="entry name" value="BTB"/>
    <property type="match status" value="1"/>
</dbReference>
<evidence type="ECO:0000256" key="4">
    <source>
        <dbReference type="SAM" id="MobiDB-lite"/>
    </source>
</evidence>
<dbReference type="Pfam" id="PF22486">
    <property type="entry name" value="MATH_2"/>
    <property type="match status" value="1"/>
</dbReference>
<dbReference type="GO" id="GO:0071472">
    <property type="term" value="P:cellular response to salt stress"/>
    <property type="evidence" value="ECO:0007669"/>
    <property type="project" value="EnsemblPlants"/>
</dbReference>
<name>A0A803N523_CHEQI</name>
<feature type="region of interest" description="Disordered" evidence="4">
    <location>
        <begin position="1"/>
        <end position="22"/>
    </location>
</feature>
<dbReference type="CDD" id="cd00121">
    <property type="entry name" value="MATH"/>
    <property type="match status" value="1"/>
</dbReference>
<dbReference type="SMART" id="SM00061">
    <property type="entry name" value="MATH"/>
    <property type="match status" value="1"/>
</dbReference>
<dbReference type="InterPro" id="IPR056423">
    <property type="entry name" value="BACK_BPM_SPOP"/>
</dbReference>
<dbReference type="Gene3D" id="3.30.710.10">
    <property type="entry name" value="Potassium Channel Kv1.1, Chain A"/>
    <property type="match status" value="1"/>
</dbReference>
<dbReference type="SUPFAM" id="SSF49599">
    <property type="entry name" value="TRAF domain-like"/>
    <property type="match status" value="1"/>
</dbReference>
<gene>
    <name evidence="7" type="primary">LOC110722300</name>
</gene>
<dbReference type="OrthoDB" id="6359816at2759"/>
<protein>
    <submittedName>
        <fullName evidence="7">Uncharacterized protein</fullName>
    </submittedName>
</protein>
<dbReference type="Pfam" id="PF00651">
    <property type="entry name" value="BTB"/>
    <property type="match status" value="1"/>
</dbReference>
<feature type="domain" description="MATH" evidence="6">
    <location>
        <begin position="35"/>
        <end position="169"/>
    </location>
</feature>
<dbReference type="InterPro" id="IPR008974">
    <property type="entry name" value="TRAF-like"/>
</dbReference>
<dbReference type="GO" id="GO:0005634">
    <property type="term" value="C:nucleus"/>
    <property type="evidence" value="ECO:0007669"/>
    <property type="project" value="EnsemblPlants"/>
</dbReference>
<dbReference type="Pfam" id="PF24570">
    <property type="entry name" value="BACK_BPM_SPOP"/>
    <property type="match status" value="1"/>
</dbReference>
<dbReference type="SUPFAM" id="SSF54695">
    <property type="entry name" value="POZ domain"/>
    <property type="match status" value="1"/>
</dbReference>
<evidence type="ECO:0000313" key="7">
    <source>
        <dbReference type="EnsemblPlants" id="AUR62040696-RA:cds"/>
    </source>
</evidence>
<dbReference type="KEGG" id="cqi:110722300"/>
<evidence type="ECO:0000313" key="8">
    <source>
        <dbReference type="Proteomes" id="UP000596660"/>
    </source>
</evidence>
<dbReference type="GO" id="GO:0042802">
    <property type="term" value="F:identical protein binding"/>
    <property type="evidence" value="ECO:0007669"/>
    <property type="project" value="EnsemblPlants"/>
</dbReference>
<dbReference type="Gene3D" id="1.25.40.420">
    <property type="match status" value="1"/>
</dbReference>
<dbReference type="GO" id="GO:0031396">
    <property type="term" value="P:regulation of protein ubiquitination"/>
    <property type="evidence" value="ECO:0007669"/>
    <property type="project" value="EnsemblPlants"/>
</dbReference>
<dbReference type="GeneID" id="110722300"/>
<keyword evidence="8" id="KW-1185">Reference proteome</keyword>
<evidence type="ECO:0000256" key="1">
    <source>
        <dbReference type="ARBA" id="ARBA00002668"/>
    </source>
</evidence>
<dbReference type="PANTHER" id="PTHR26379">
    <property type="entry name" value="BTB/POZ AND MATH DOMAIN-CONTAINING PROTEIN 1"/>
    <property type="match status" value="1"/>
</dbReference>
<organism evidence="7 8">
    <name type="scientific">Chenopodium quinoa</name>
    <name type="common">Quinoa</name>
    <dbReference type="NCBI Taxonomy" id="63459"/>
    <lineage>
        <taxon>Eukaryota</taxon>
        <taxon>Viridiplantae</taxon>
        <taxon>Streptophyta</taxon>
        <taxon>Embryophyta</taxon>
        <taxon>Tracheophyta</taxon>
        <taxon>Spermatophyta</taxon>
        <taxon>Magnoliopsida</taxon>
        <taxon>eudicotyledons</taxon>
        <taxon>Gunneridae</taxon>
        <taxon>Pentapetalae</taxon>
        <taxon>Caryophyllales</taxon>
        <taxon>Chenopodiaceae</taxon>
        <taxon>Chenopodioideae</taxon>
        <taxon>Atripliceae</taxon>
        <taxon>Chenopodium</taxon>
    </lineage>
</organism>
<dbReference type="Gramene" id="AUR62040696-RA">
    <property type="protein sequence ID" value="AUR62040696-RA:cds"/>
    <property type="gene ID" value="AUR62040696"/>
</dbReference>
<proteinExistence type="inferred from homology"/>